<proteinExistence type="inferred from homology"/>
<gene>
    <name evidence="8" type="ORF">AB675_8719</name>
</gene>
<feature type="compositionally biased region" description="Polar residues" evidence="5">
    <location>
        <begin position="133"/>
        <end position="161"/>
    </location>
</feature>
<feature type="region of interest" description="Disordered" evidence="5">
    <location>
        <begin position="728"/>
        <end position="754"/>
    </location>
</feature>
<evidence type="ECO:0000313" key="9">
    <source>
        <dbReference type="Proteomes" id="UP000038010"/>
    </source>
</evidence>
<feature type="region of interest" description="Disordered" evidence="5">
    <location>
        <begin position="629"/>
        <end position="648"/>
    </location>
</feature>
<dbReference type="InterPro" id="IPR020422">
    <property type="entry name" value="TYR_PHOSPHATASE_DUAL_dom"/>
</dbReference>
<feature type="compositionally biased region" description="Polar residues" evidence="5">
    <location>
        <begin position="529"/>
        <end position="540"/>
    </location>
</feature>
<feature type="region of interest" description="Disordered" evidence="5">
    <location>
        <begin position="225"/>
        <end position="308"/>
    </location>
</feature>
<comment type="caution">
    <text evidence="8">The sequence shown here is derived from an EMBL/GenBank/DDBJ whole genome shotgun (WGS) entry which is preliminary data.</text>
</comment>
<evidence type="ECO:0000256" key="4">
    <source>
        <dbReference type="ARBA" id="ARBA00022912"/>
    </source>
</evidence>
<dbReference type="PANTHER" id="PTHR10159">
    <property type="entry name" value="DUAL SPECIFICITY PROTEIN PHOSPHATASE"/>
    <property type="match status" value="1"/>
</dbReference>
<feature type="compositionally biased region" description="Basic and acidic residues" evidence="5">
    <location>
        <begin position="608"/>
        <end position="617"/>
    </location>
</feature>
<evidence type="ECO:0000256" key="5">
    <source>
        <dbReference type="SAM" id="MobiDB-lite"/>
    </source>
</evidence>
<dbReference type="SUPFAM" id="SSF52799">
    <property type="entry name" value="(Phosphotyrosine protein) phosphatases II"/>
    <property type="match status" value="1"/>
</dbReference>
<feature type="compositionally biased region" description="Low complexity" evidence="5">
    <location>
        <begin position="233"/>
        <end position="257"/>
    </location>
</feature>
<evidence type="ECO:0000259" key="6">
    <source>
        <dbReference type="PROSITE" id="PS50054"/>
    </source>
</evidence>
<evidence type="ECO:0000259" key="7">
    <source>
        <dbReference type="PROSITE" id="PS50056"/>
    </source>
</evidence>
<dbReference type="Gene3D" id="3.90.190.10">
    <property type="entry name" value="Protein tyrosine phosphatase superfamily"/>
    <property type="match status" value="1"/>
</dbReference>
<sequence>MPVHIVNSAMSTPYPSFMSVYGSDPHSIERELADEASQKQTEPPLGQLNINAQRTQHNSHALPYPIYHRGSVTSIATTASSASSPTTTHSSPIFSDPSPSSSPESASSSNPPPSPFRNIMQTIRHVDHGSENGPDQTTQERPPLSIQSHIRSDSPSRNVKNLSLNMNTTVSLRPATSHGAESRTDAFSAPASPLREPLRSARKKPTNLTIRTPGFNQLAFPRALGDVPPTPSSRPTLLTLQTSPSLPSLQTPTTSSSMGLHLSLPTFSAGHSRPGSESSVSSHQSAGVQLPGLKEEDEPRRSFEAPERGYTEGPVQIYDCGVWLYLEPKAEEAKEFDTVINCAKEIKNPFEASSGETDTVMSVWRNNRNSIIEPQTALSELSFKSAWEFQPENTPSTPRPSSLLKNDPEYLHVPWDHNSEILDDLWPLCCVIDERVKVGKRVLIHCQLGVSRSASLVIAYGLYKGYQQNFHSMYQQVKSKSRWVGPNMSLIYQLSDFRVAIEKGTYANGGRPAPPQWFKYSPPDSLSFSNPELSSLNQRPETGPVSDDDAKTPKANPLRSIKLDKALPPVPLFPKDEPKSDAPAVPSSQPALPPKSNATPPTPPKAEPAAKKQSVEPRELPFRKMANYSHPLRIPPHRPRPQNEPNAPMKIHISRPSMDLASQDVPESPSLFSPRATEFLASPFGISNSVGELLISGPRSARSIHSIAPPTPSPGVIGFSHIRAPTMHLDDAPTQPAVPTTIDPRSPPQQGEAKEILRHIDDFL</sequence>
<comment type="similarity">
    <text evidence="1">Belongs to the protein-tyrosine phosphatase family. Non-receptor class dual specificity subfamily.</text>
</comment>
<dbReference type="GeneID" id="28741069"/>
<dbReference type="GO" id="GO:0005634">
    <property type="term" value="C:nucleus"/>
    <property type="evidence" value="ECO:0007669"/>
    <property type="project" value="TreeGrafter"/>
</dbReference>
<dbReference type="GO" id="GO:0008330">
    <property type="term" value="F:protein tyrosine/threonine phosphatase activity"/>
    <property type="evidence" value="ECO:0007669"/>
    <property type="project" value="TreeGrafter"/>
</dbReference>
<dbReference type="GO" id="GO:0005829">
    <property type="term" value="C:cytosol"/>
    <property type="evidence" value="ECO:0007669"/>
    <property type="project" value="TreeGrafter"/>
</dbReference>
<dbReference type="AlphaFoldDB" id="A0A0N1P121"/>
<evidence type="ECO:0000256" key="1">
    <source>
        <dbReference type="ARBA" id="ARBA00008601"/>
    </source>
</evidence>
<dbReference type="Proteomes" id="UP000038010">
    <property type="component" value="Unassembled WGS sequence"/>
</dbReference>
<dbReference type="PANTHER" id="PTHR10159:SF519">
    <property type="entry name" value="DUAL SPECIFICITY PROTEIN PHOSPHATASE MPK3"/>
    <property type="match status" value="1"/>
</dbReference>
<reference evidence="8 9" key="1">
    <citation type="submission" date="2015-06" db="EMBL/GenBank/DDBJ databases">
        <title>Draft genome of the ant-associated black yeast Phialophora attae CBS 131958.</title>
        <authorList>
            <person name="Moreno L.F."/>
            <person name="Stielow B.J."/>
            <person name="de Hoog S."/>
            <person name="Vicente V.A."/>
            <person name="Weiss V.A."/>
            <person name="de Vries M."/>
            <person name="Cruz L.M."/>
            <person name="Souza E.M."/>
        </authorList>
    </citation>
    <scope>NUCLEOTIDE SEQUENCE [LARGE SCALE GENOMIC DNA]</scope>
    <source>
        <strain evidence="8 9">CBS 131958</strain>
    </source>
</reference>
<dbReference type="RefSeq" id="XP_018004436.1">
    <property type="nucleotide sequence ID" value="XM_018149189.1"/>
</dbReference>
<feature type="compositionally biased region" description="Polar residues" evidence="5">
    <location>
        <begin position="275"/>
        <end position="287"/>
    </location>
</feature>
<dbReference type="STRING" id="1664694.A0A0N1P121"/>
<evidence type="ECO:0000256" key="3">
    <source>
        <dbReference type="ARBA" id="ARBA00022801"/>
    </source>
</evidence>
<dbReference type="VEuPathDB" id="FungiDB:AB675_8719"/>
<evidence type="ECO:0000256" key="2">
    <source>
        <dbReference type="ARBA" id="ARBA00013064"/>
    </source>
</evidence>
<keyword evidence="4" id="KW-0904">Protein phosphatase</keyword>
<dbReference type="OrthoDB" id="426001at2759"/>
<dbReference type="PROSITE" id="PS50056">
    <property type="entry name" value="TYR_PHOSPHATASE_2"/>
    <property type="match status" value="1"/>
</dbReference>
<keyword evidence="9" id="KW-1185">Reference proteome</keyword>
<feature type="region of interest" description="Disordered" evidence="5">
    <location>
        <begin position="77"/>
        <end position="161"/>
    </location>
</feature>
<dbReference type="Pfam" id="PF00782">
    <property type="entry name" value="DSPc"/>
    <property type="match status" value="1"/>
</dbReference>
<dbReference type="GO" id="GO:0033550">
    <property type="term" value="F:MAP kinase tyrosine phosphatase activity"/>
    <property type="evidence" value="ECO:0007669"/>
    <property type="project" value="TreeGrafter"/>
</dbReference>
<dbReference type="InterPro" id="IPR029021">
    <property type="entry name" value="Prot-tyrosine_phosphatase-like"/>
</dbReference>
<dbReference type="PROSITE" id="PS50054">
    <property type="entry name" value="TYR_PHOSPHATASE_DUAL"/>
    <property type="match status" value="1"/>
</dbReference>
<dbReference type="PROSITE" id="PS00383">
    <property type="entry name" value="TYR_PHOSPHATASE_1"/>
    <property type="match status" value="1"/>
</dbReference>
<dbReference type="InterPro" id="IPR000340">
    <property type="entry name" value="Dual-sp_phosphatase_cat-dom"/>
</dbReference>
<feature type="compositionally biased region" description="Basic and acidic residues" evidence="5">
    <location>
        <begin position="293"/>
        <end position="308"/>
    </location>
</feature>
<dbReference type="GO" id="GO:0043409">
    <property type="term" value="P:negative regulation of MAPK cascade"/>
    <property type="evidence" value="ECO:0007669"/>
    <property type="project" value="TreeGrafter"/>
</dbReference>
<feature type="compositionally biased region" description="Low complexity" evidence="5">
    <location>
        <begin position="77"/>
        <end position="109"/>
    </location>
</feature>
<keyword evidence="3" id="KW-0378">Hydrolase</keyword>
<dbReference type="EC" id="3.1.3.48" evidence="2"/>
<feature type="domain" description="Tyrosine-protein phosphatase" evidence="6">
    <location>
        <begin position="355"/>
        <end position="503"/>
    </location>
</feature>
<feature type="region of interest" description="Disordered" evidence="5">
    <location>
        <begin position="173"/>
        <end position="201"/>
    </location>
</feature>
<feature type="domain" description="Tyrosine specific protein phosphatases" evidence="7">
    <location>
        <begin position="439"/>
        <end position="480"/>
    </location>
</feature>
<dbReference type="InterPro" id="IPR000387">
    <property type="entry name" value="Tyr_Pase_dom"/>
</dbReference>
<accession>A0A0N1P121</accession>
<organism evidence="8 9">
    <name type="scientific">Cyphellophora attinorum</name>
    <dbReference type="NCBI Taxonomy" id="1664694"/>
    <lineage>
        <taxon>Eukaryota</taxon>
        <taxon>Fungi</taxon>
        <taxon>Dikarya</taxon>
        <taxon>Ascomycota</taxon>
        <taxon>Pezizomycotina</taxon>
        <taxon>Eurotiomycetes</taxon>
        <taxon>Chaetothyriomycetidae</taxon>
        <taxon>Chaetothyriales</taxon>
        <taxon>Cyphellophoraceae</taxon>
        <taxon>Cyphellophora</taxon>
    </lineage>
</organism>
<dbReference type="InterPro" id="IPR016130">
    <property type="entry name" value="Tyr_Pase_AS"/>
</dbReference>
<protein>
    <recommendedName>
        <fullName evidence="2">protein-tyrosine-phosphatase</fullName>
        <ecNumber evidence="2">3.1.3.48</ecNumber>
    </recommendedName>
</protein>
<feature type="region of interest" description="Disordered" evidence="5">
    <location>
        <begin position="529"/>
        <end position="617"/>
    </location>
</feature>
<dbReference type="SMART" id="SM00195">
    <property type="entry name" value="DSPc"/>
    <property type="match status" value="1"/>
</dbReference>
<dbReference type="GO" id="GO:0017017">
    <property type="term" value="F:MAP kinase tyrosine/serine/threonine phosphatase activity"/>
    <property type="evidence" value="ECO:0007669"/>
    <property type="project" value="TreeGrafter"/>
</dbReference>
<dbReference type="CDD" id="cd14521">
    <property type="entry name" value="DSP_fungal_SDP1-like"/>
    <property type="match status" value="1"/>
</dbReference>
<dbReference type="EMBL" id="LFJN01000003">
    <property type="protein sequence ID" value="KPI44473.1"/>
    <property type="molecule type" value="Genomic_DNA"/>
</dbReference>
<name>A0A0N1P121_9EURO</name>
<evidence type="ECO:0000313" key="8">
    <source>
        <dbReference type="EMBL" id="KPI44473.1"/>
    </source>
</evidence>